<dbReference type="AlphaFoldDB" id="A0A399FDX0"/>
<dbReference type="SMART" id="SM00866">
    <property type="entry name" value="UTRA"/>
    <property type="match status" value="1"/>
</dbReference>
<evidence type="ECO:0000256" key="2">
    <source>
        <dbReference type="ARBA" id="ARBA00023125"/>
    </source>
</evidence>
<dbReference type="PROSITE" id="PS50949">
    <property type="entry name" value="HTH_GNTR"/>
    <property type="match status" value="1"/>
</dbReference>
<dbReference type="SUPFAM" id="SSF46785">
    <property type="entry name" value="Winged helix' DNA-binding domain"/>
    <property type="match status" value="1"/>
</dbReference>
<dbReference type="PRINTS" id="PR00035">
    <property type="entry name" value="HTHGNTR"/>
</dbReference>
<sequence length="231" mass="26805">MKYLRVKEAVLQELGKATPGFPLSENSLARRFGVSRMTARRALQELQQEGYLSRRQGKGSFPTERRFSQGFLRVRPFYEFARAQGATPRTQVLAAELRPTPPEVGQKLGVPEALYVERLRFLDDEPVQREVRYLHPAHCQDLLRHDLTRESIHDLLVHTLGLPLTRVWQRLEAVALPDPLATLLEQLPNAPALRLERLTYTFETPITWVEYLMRADRYYLEDTFIPQGERP</sequence>
<dbReference type="InterPro" id="IPR028978">
    <property type="entry name" value="Chorismate_lyase_/UTRA_dom_sf"/>
</dbReference>
<dbReference type="OrthoDB" id="9815017at2"/>
<dbReference type="SMART" id="SM00345">
    <property type="entry name" value="HTH_GNTR"/>
    <property type="match status" value="1"/>
</dbReference>
<dbReference type="GO" id="GO:0003700">
    <property type="term" value="F:DNA-binding transcription factor activity"/>
    <property type="evidence" value="ECO:0007669"/>
    <property type="project" value="InterPro"/>
</dbReference>
<name>A0A399FDX0_9DEIN</name>
<dbReference type="PANTHER" id="PTHR44846:SF1">
    <property type="entry name" value="MANNOSYL-D-GLYCERATE TRANSPORT_METABOLISM SYSTEM REPRESSOR MNGR-RELATED"/>
    <property type="match status" value="1"/>
</dbReference>
<reference evidence="5 6" key="1">
    <citation type="submission" date="2018-08" db="EMBL/GenBank/DDBJ databases">
        <title>Meiothermus granaticius genome AF-68 sequencing project.</title>
        <authorList>
            <person name="Da Costa M.S."/>
            <person name="Albuquerque L."/>
            <person name="Raposo P."/>
            <person name="Froufe H.J.C."/>
            <person name="Barroso C.S."/>
            <person name="Egas C."/>
        </authorList>
    </citation>
    <scope>NUCLEOTIDE SEQUENCE [LARGE SCALE GENOMIC DNA]</scope>
    <source>
        <strain evidence="5 6">AF-68</strain>
    </source>
</reference>
<dbReference type="InterPro" id="IPR000524">
    <property type="entry name" value="Tscrpt_reg_HTH_GntR"/>
</dbReference>
<keyword evidence="3" id="KW-0804">Transcription</keyword>
<keyword evidence="2" id="KW-0238">DNA-binding</keyword>
<dbReference type="Gene3D" id="3.40.1410.10">
    <property type="entry name" value="Chorismate lyase-like"/>
    <property type="match status" value="1"/>
</dbReference>
<dbReference type="InterPro" id="IPR050679">
    <property type="entry name" value="Bact_HTH_transcr_reg"/>
</dbReference>
<keyword evidence="1" id="KW-0805">Transcription regulation</keyword>
<gene>
    <name evidence="5" type="primary">yvoA_1</name>
    <name evidence="5" type="ORF">Mgrana_00463</name>
</gene>
<dbReference type="GO" id="GO:0003677">
    <property type="term" value="F:DNA binding"/>
    <property type="evidence" value="ECO:0007669"/>
    <property type="project" value="UniProtKB-KW"/>
</dbReference>
<protein>
    <submittedName>
        <fullName evidence="5">HTH-type transcriptional repressor YvoA</fullName>
    </submittedName>
</protein>
<dbReference type="Gene3D" id="1.10.10.10">
    <property type="entry name" value="Winged helix-like DNA-binding domain superfamily/Winged helix DNA-binding domain"/>
    <property type="match status" value="1"/>
</dbReference>
<evidence type="ECO:0000313" key="6">
    <source>
        <dbReference type="Proteomes" id="UP000266178"/>
    </source>
</evidence>
<dbReference type="PANTHER" id="PTHR44846">
    <property type="entry name" value="MANNOSYL-D-GLYCERATE TRANSPORT/METABOLISM SYSTEM REPRESSOR MNGR-RELATED"/>
    <property type="match status" value="1"/>
</dbReference>
<dbReference type="SUPFAM" id="SSF64288">
    <property type="entry name" value="Chorismate lyase-like"/>
    <property type="match status" value="1"/>
</dbReference>
<proteinExistence type="predicted"/>
<evidence type="ECO:0000256" key="1">
    <source>
        <dbReference type="ARBA" id="ARBA00023015"/>
    </source>
</evidence>
<dbReference type="Proteomes" id="UP000266178">
    <property type="component" value="Unassembled WGS sequence"/>
</dbReference>
<accession>A0A399FDX0</accession>
<evidence type="ECO:0000256" key="3">
    <source>
        <dbReference type="ARBA" id="ARBA00023163"/>
    </source>
</evidence>
<dbReference type="GO" id="GO:0045892">
    <property type="term" value="P:negative regulation of DNA-templated transcription"/>
    <property type="evidence" value="ECO:0007669"/>
    <property type="project" value="TreeGrafter"/>
</dbReference>
<evidence type="ECO:0000313" key="5">
    <source>
        <dbReference type="EMBL" id="RIH93639.1"/>
    </source>
</evidence>
<dbReference type="Pfam" id="PF00392">
    <property type="entry name" value="GntR"/>
    <property type="match status" value="1"/>
</dbReference>
<dbReference type="InterPro" id="IPR036390">
    <property type="entry name" value="WH_DNA-bd_sf"/>
</dbReference>
<dbReference type="InterPro" id="IPR011663">
    <property type="entry name" value="UTRA"/>
</dbReference>
<keyword evidence="6" id="KW-1185">Reference proteome</keyword>
<dbReference type="EMBL" id="QWLB01000004">
    <property type="protein sequence ID" value="RIH93639.1"/>
    <property type="molecule type" value="Genomic_DNA"/>
</dbReference>
<dbReference type="RefSeq" id="WP_119355990.1">
    <property type="nucleotide sequence ID" value="NZ_BJXM01000007.1"/>
</dbReference>
<comment type="caution">
    <text evidence="5">The sequence shown here is derived from an EMBL/GenBank/DDBJ whole genome shotgun (WGS) entry which is preliminary data.</text>
</comment>
<feature type="domain" description="HTH gntR-type" evidence="4">
    <location>
        <begin position="1"/>
        <end position="65"/>
    </location>
</feature>
<evidence type="ECO:0000259" key="4">
    <source>
        <dbReference type="PROSITE" id="PS50949"/>
    </source>
</evidence>
<dbReference type="Pfam" id="PF07702">
    <property type="entry name" value="UTRA"/>
    <property type="match status" value="1"/>
</dbReference>
<dbReference type="CDD" id="cd07377">
    <property type="entry name" value="WHTH_GntR"/>
    <property type="match status" value="1"/>
</dbReference>
<organism evidence="5 6">
    <name type="scientific">Meiothermus granaticius NBRC 107808</name>
    <dbReference type="NCBI Taxonomy" id="1227551"/>
    <lineage>
        <taxon>Bacteria</taxon>
        <taxon>Thermotogati</taxon>
        <taxon>Deinococcota</taxon>
        <taxon>Deinococci</taxon>
        <taxon>Thermales</taxon>
        <taxon>Thermaceae</taxon>
        <taxon>Meiothermus</taxon>
    </lineage>
</organism>
<dbReference type="InterPro" id="IPR036388">
    <property type="entry name" value="WH-like_DNA-bd_sf"/>
</dbReference>